<dbReference type="OrthoDB" id="9847238at2"/>
<sequence length="115" mass="13475">MDYDKLFEMIKNLKSQMDMSNTEEFKKFVNELMTISDKDFNDNIDRLALKLKDIISKIKLPEDVNPYDIKSIFEKMSQGNNGLSYEKVMGFMSALDPNYKKAMMRLNALSEKLKK</sequence>
<protein>
    <submittedName>
        <fullName evidence="1">Uncharacterized protein</fullName>
    </submittedName>
</protein>
<dbReference type="STRING" id="1121256.SAMN02746089_01811"/>
<keyword evidence="2" id="KW-1185">Reference proteome</keyword>
<name>A0A1M5B8Q0_9THEO</name>
<evidence type="ECO:0000313" key="1">
    <source>
        <dbReference type="EMBL" id="SHF38552.1"/>
    </source>
</evidence>
<gene>
    <name evidence="1" type="ORF">SAMN02746089_01811</name>
</gene>
<reference evidence="1 2" key="1">
    <citation type="submission" date="2016-11" db="EMBL/GenBank/DDBJ databases">
        <authorList>
            <person name="Jaros S."/>
            <person name="Januszkiewicz K."/>
            <person name="Wedrychowicz H."/>
        </authorList>
    </citation>
    <scope>NUCLEOTIDE SEQUENCE [LARGE SCALE GENOMIC DNA]</scope>
    <source>
        <strain evidence="1 2">DSM 17918</strain>
    </source>
</reference>
<dbReference type="RefSeq" id="WP_073344318.1">
    <property type="nucleotide sequence ID" value="NZ_FQVH01000020.1"/>
</dbReference>
<proteinExistence type="predicted"/>
<dbReference type="Proteomes" id="UP000184088">
    <property type="component" value="Unassembled WGS sequence"/>
</dbReference>
<accession>A0A1M5B8Q0</accession>
<dbReference type="EMBL" id="FQVH01000020">
    <property type="protein sequence ID" value="SHF38552.1"/>
    <property type="molecule type" value="Genomic_DNA"/>
</dbReference>
<dbReference type="AlphaFoldDB" id="A0A1M5B8Q0"/>
<organism evidence="1 2">
    <name type="scientific">Caldanaerobius fijiensis DSM 17918</name>
    <dbReference type="NCBI Taxonomy" id="1121256"/>
    <lineage>
        <taxon>Bacteria</taxon>
        <taxon>Bacillati</taxon>
        <taxon>Bacillota</taxon>
        <taxon>Clostridia</taxon>
        <taxon>Thermoanaerobacterales</taxon>
        <taxon>Thermoanaerobacteraceae</taxon>
        <taxon>Caldanaerobius</taxon>
    </lineage>
</organism>
<evidence type="ECO:0000313" key="2">
    <source>
        <dbReference type="Proteomes" id="UP000184088"/>
    </source>
</evidence>